<protein>
    <recommendedName>
        <fullName evidence="14">ABC transporter</fullName>
    </recommendedName>
</protein>
<dbReference type="PROSITE" id="PS50893">
    <property type="entry name" value="ABC_TRANSPORTER_2"/>
    <property type="match status" value="2"/>
</dbReference>
<feature type="transmembrane region" description="Helical" evidence="9">
    <location>
        <begin position="307"/>
        <end position="330"/>
    </location>
</feature>
<dbReference type="InterPro" id="IPR044726">
    <property type="entry name" value="ABCC_6TM_D2"/>
</dbReference>
<dbReference type="HOGENOM" id="CLU_000604_27_5_1"/>
<dbReference type="GO" id="GO:0005886">
    <property type="term" value="C:plasma membrane"/>
    <property type="evidence" value="ECO:0007669"/>
    <property type="project" value="UniProtKB-SubCell"/>
</dbReference>
<evidence type="ECO:0000256" key="8">
    <source>
        <dbReference type="ARBA" id="ARBA00023136"/>
    </source>
</evidence>
<dbReference type="InterPro" id="IPR003593">
    <property type="entry name" value="AAA+_ATPase"/>
</dbReference>
<organism evidence="12 13">
    <name type="scientific">[Torrubiella] hemipterigena</name>
    <dbReference type="NCBI Taxonomy" id="1531966"/>
    <lineage>
        <taxon>Eukaryota</taxon>
        <taxon>Fungi</taxon>
        <taxon>Dikarya</taxon>
        <taxon>Ascomycota</taxon>
        <taxon>Pezizomycotina</taxon>
        <taxon>Sordariomycetes</taxon>
        <taxon>Hypocreomycetidae</taxon>
        <taxon>Hypocreales</taxon>
        <taxon>Clavicipitaceae</taxon>
        <taxon>Clavicipitaceae incertae sedis</taxon>
        <taxon>'Torrubiella' clade</taxon>
    </lineage>
</organism>
<dbReference type="EMBL" id="CDHN01000001">
    <property type="protein sequence ID" value="CEJ82520.1"/>
    <property type="molecule type" value="Genomic_DNA"/>
</dbReference>
<dbReference type="Gene3D" id="3.40.50.300">
    <property type="entry name" value="P-loop containing nucleotide triphosphate hydrolases"/>
    <property type="match status" value="2"/>
</dbReference>
<dbReference type="PANTHER" id="PTHR24223:SF399">
    <property type="entry name" value="ABC TRANSPORTER ATNG"/>
    <property type="match status" value="1"/>
</dbReference>
<feature type="domain" description="ABC transporter" evidence="10">
    <location>
        <begin position="1190"/>
        <end position="1421"/>
    </location>
</feature>
<evidence type="ECO:0000256" key="7">
    <source>
        <dbReference type="ARBA" id="ARBA00022989"/>
    </source>
</evidence>
<dbReference type="Pfam" id="PF00005">
    <property type="entry name" value="ABC_tran"/>
    <property type="match status" value="2"/>
</dbReference>
<dbReference type="InterPro" id="IPR036640">
    <property type="entry name" value="ABC1_TM_sf"/>
</dbReference>
<dbReference type="GO" id="GO:0140359">
    <property type="term" value="F:ABC-type transporter activity"/>
    <property type="evidence" value="ECO:0007669"/>
    <property type="project" value="InterPro"/>
</dbReference>
<feature type="transmembrane region" description="Helical" evidence="9">
    <location>
        <begin position="124"/>
        <end position="142"/>
    </location>
</feature>
<keyword evidence="3" id="KW-1003">Cell membrane</keyword>
<keyword evidence="13" id="KW-1185">Reference proteome</keyword>
<evidence type="ECO:0000313" key="13">
    <source>
        <dbReference type="Proteomes" id="UP000039046"/>
    </source>
</evidence>
<dbReference type="Proteomes" id="UP000039046">
    <property type="component" value="Unassembled WGS sequence"/>
</dbReference>
<dbReference type="CDD" id="cd18580">
    <property type="entry name" value="ABC_6TM_ABCC_D2"/>
    <property type="match status" value="1"/>
</dbReference>
<dbReference type="InterPro" id="IPR050173">
    <property type="entry name" value="ABC_transporter_C-like"/>
</dbReference>
<feature type="transmembrane region" description="Helical" evidence="9">
    <location>
        <begin position="524"/>
        <end position="548"/>
    </location>
</feature>
<keyword evidence="8 9" id="KW-0472">Membrane</keyword>
<dbReference type="PROSITE" id="PS00211">
    <property type="entry name" value="ABC_TRANSPORTER_1"/>
    <property type="match status" value="1"/>
</dbReference>
<evidence type="ECO:0000259" key="10">
    <source>
        <dbReference type="PROSITE" id="PS50893"/>
    </source>
</evidence>
<feature type="transmembrane region" description="Helical" evidence="9">
    <location>
        <begin position="1084"/>
        <end position="1111"/>
    </location>
</feature>
<evidence type="ECO:0000256" key="6">
    <source>
        <dbReference type="ARBA" id="ARBA00022840"/>
    </source>
</evidence>
<feature type="transmembrane region" description="Helical" evidence="9">
    <location>
        <begin position="154"/>
        <end position="174"/>
    </location>
</feature>
<feature type="transmembrane region" description="Helical" evidence="9">
    <location>
        <begin position="1008"/>
        <end position="1028"/>
    </location>
</feature>
<feature type="transmembrane region" description="Helical" evidence="9">
    <location>
        <begin position="32"/>
        <end position="52"/>
    </location>
</feature>
<dbReference type="OrthoDB" id="6500128at2759"/>
<dbReference type="SUPFAM" id="SSF90123">
    <property type="entry name" value="ABC transporter transmembrane region"/>
    <property type="match status" value="2"/>
</dbReference>
<evidence type="ECO:0000256" key="3">
    <source>
        <dbReference type="ARBA" id="ARBA00022475"/>
    </source>
</evidence>
<keyword evidence="2" id="KW-0813">Transport</keyword>
<feature type="transmembrane region" description="Helical" evidence="9">
    <location>
        <begin position="277"/>
        <end position="295"/>
    </location>
</feature>
<dbReference type="SMART" id="SM00382">
    <property type="entry name" value="AAA"/>
    <property type="match status" value="2"/>
</dbReference>
<dbReference type="InterPro" id="IPR017871">
    <property type="entry name" value="ABC_transporter-like_CS"/>
</dbReference>
<dbReference type="PROSITE" id="PS50929">
    <property type="entry name" value="ABC_TM1F"/>
    <property type="match status" value="2"/>
</dbReference>
<gene>
    <name evidence="12" type="ORF">VHEMI02580</name>
</gene>
<feature type="transmembrane region" description="Helical" evidence="9">
    <location>
        <begin position="907"/>
        <end position="930"/>
    </location>
</feature>
<feature type="domain" description="ABC transporter" evidence="10">
    <location>
        <begin position="589"/>
        <end position="816"/>
    </location>
</feature>
<dbReference type="GO" id="GO:0005524">
    <property type="term" value="F:ATP binding"/>
    <property type="evidence" value="ECO:0007669"/>
    <property type="project" value="UniProtKB-KW"/>
</dbReference>
<comment type="subcellular location">
    <subcellularLocation>
        <location evidence="1">Cell membrane</location>
        <topology evidence="1">Multi-pass membrane protein</topology>
    </subcellularLocation>
</comment>
<evidence type="ECO:0000256" key="9">
    <source>
        <dbReference type="SAM" id="Phobius"/>
    </source>
</evidence>
<dbReference type="InterPro" id="IPR011527">
    <property type="entry name" value="ABC1_TM_dom"/>
</dbReference>
<evidence type="ECO:0000259" key="11">
    <source>
        <dbReference type="PROSITE" id="PS50929"/>
    </source>
</evidence>
<evidence type="ECO:0000256" key="1">
    <source>
        <dbReference type="ARBA" id="ARBA00004651"/>
    </source>
</evidence>
<feature type="transmembrane region" description="Helical" evidence="9">
    <location>
        <begin position="489"/>
        <end position="512"/>
    </location>
</feature>
<dbReference type="Gene3D" id="1.20.1560.10">
    <property type="entry name" value="ABC transporter type 1, transmembrane domain"/>
    <property type="match status" value="2"/>
</dbReference>
<dbReference type="SUPFAM" id="SSF52540">
    <property type="entry name" value="P-loop containing nucleoside triphosphate hydrolases"/>
    <property type="match status" value="2"/>
</dbReference>
<feature type="transmembrane region" description="Helical" evidence="9">
    <location>
        <begin position="864"/>
        <end position="887"/>
    </location>
</feature>
<keyword evidence="7 9" id="KW-1133">Transmembrane helix</keyword>
<dbReference type="Pfam" id="PF00664">
    <property type="entry name" value="ABC_membrane"/>
    <property type="match status" value="2"/>
</dbReference>
<feature type="domain" description="ABC transmembrane type-1" evidence="11">
    <location>
        <begin position="873"/>
        <end position="1150"/>
    </location>
</feature>
<sequence>MDPALSAAQAADELFGPQWLDRFDFTLKFENILMAILPHALFTLFALAYVAAVYWKPVLARPGALLWTKAAFSIVLIGLSIANLVVRSLVPAAGLGLGPPAAALNLVAAILVAVFNYVQHTRSVHTISLFSVYLSLTFLFDMTQSRSFFIRQDTLSVGVLSALAAAIRLVLVVLEEVPKQSLMLDITHRELSSKEVYTGFWTKCLASWFISIFILGYRTILTIDNLPDLEPEIRARRLHEKFQAKWNASKTKSLTDLTLAGLGVIKWDIAITCIPRILNIAFSFTLPYLMSRILVAVDEDGLSSDTIAGLVGATFLVLAGKAISMAYYTYLKNRSIVCIRSIVVVAINDKSLRLPLATLSKVPSLTLTTTDTLRISMTIQIFHDAWSGLLSVGIGAYVLQTYTGVAASTIAPATIFLIVLNHVGSHGVVSNLQKWNESAADRVSHTSDALRNVRSIKMAGLTTTVVRKLEKFLDIEIAASMGFRLRNSFYLTSLAMSEPVTVTVVIAAAMFWGSNYDTFGISEILATYAALTLIQDPLWCLMGAPMLFKSCQACLGRVHDYLMIDEWQDPRMEPIADVDEKVGIVQYPIQLDNIRNVLVGDDKQLFQHLDLKFRRGDLNMIVGPVGCGKSTLLKLILGHVPITEGRLLVEKGSIAFCDQAAWLQDLTIRQNIVGQHDFSSTWYDEVIAACCLQSDLAMLSACDNTRVGPNGCNLSGGQRHRVALARAVYSKRNILVLDNVFSSLDRNTCHNIFESLFLDHGLLRKLNTTVVMTTNLVEHLSHANLIIMLNSDGTAKQYKMLDDSLQTDFLQRESDLNLEETKDATVAENDATDLKREADVNLEDKDIEATRVIKNAGDISIFKFYASALGSVPLLLFIVSMFISSVIDKVPLIYLRVWKSEHPDEKLYVIGFALLPFVSFLIYIGTYLYWYLIAVLHAIRNVHSKLLNAVFHGTWATLTSSSSGSLLNRFSQDLNLISKELPGAMVHVIAQFWLALLDLGLIASGTSFAAAILPFVIAIFYFLQKFYLPTARQMRQLDLEGNAPIAEHITEVAAGIYTIRAFGVEGVFQEEGWKRMDRSQKPYYYMYSIQQFLMLVTELVVAFMGVFLVALALKARSFTSQGAIGLGILGLVTYSYNVTVFMGGYVRVETALGSVSRMKAFVETTEVEEDASFDGDRKAKLANWPSSGEIVFSEVSASYSTDESKPKVLQDISVKLQSGQKVAVMGKTGSGKSTTLLTLLRFIEYSGSITIDGEEVNKLPRHLIRSRITTIPQDTYELAGSVRENLQPSQEDGYVEASDELMIDTLTRAALWSKIEPRGGLDADLIALSLSAGEKQLLGLARAIVHHKHTSSKVALFDEIASQMDASTERQMLKVIAENFVDCTIMMIAHRGDMMTGMNAAMYIEKGRVARFELLSSTEKA</sequence>
<dbReference type="InterPro" id="IPR027417">
    <property type="entry name" value="P-loop_NTPase"/>
</dbReference>
<feature type="transmembrane region" description="Helical" evidence="9">
    <location>
        <begin position="97"/>
        <end position="118"/>
    </location>
</feature>
<reference evidence="12 13" key="1">
    <citation type="journal article" date="2015" name="Genome Announc.">
        <title>Draft Genome Sequence and Gene Annotation of the Entomopathogenic Fungus Verticillium hemipterigenum.</title>
        <authorList>
            <person name="Horn F."/>
            <person name="Habel A."/>
            <person name="Scharf D.H."/>
            <person name="Dworschak J."/>
            <person name="Brakhage A.A."/>
            <person name="Guthke R."/>
            <person name="Hertweck C."/>
            <person name="Linde J."/>
        </authorList>
    </citation>
    <scope>NUCLEOTIDE SEQUENCE [LARGE SCALE GENOMIC DNA]</scope>
</reference>
<evidence type="ECO:0000256" key="4">
    <source>
        <dbReference type="ARBA" id="ARBA00022692"/>
    </source>
</evidence>
<keyword evidence="4 9" id="KW-0812">Transmembrane</keyword>
<feature type="domain" description="ABC transmembrane type-1" evidence="11">
    <location>
        <begin position="277"/>
        <end position="538"/>
    </location>
</feature>
<dbReference type="GO" id="GO:0016887">
    <property type="term" value="F:ATP hydrolysis activity"/>
    <property type="evidence" value="ECO:0007669"/>
    <property type="project" value="InterPro"/>
</dbReference>
<proteinExistence type="predicted"/>
<dbReference type="STRING" id="1531966.A0A0A1T8K9"/>
<feature type="transmembrane region" description="Helical" evidence="9">
    <location>
        <begin position="64"/>
        <end position="85"/>
    </location>
</feature>
<evidence type="ECO:0008006" key="14">
    <source>
        <dbReference type="Google" id="ProtNLM"/>
    </source>
</evidence>
<evidence type="ECO:0000313" key="12">
    <source>
        <dbReference type="EMBL" id="CEJ82520.1"/>
    </source>
</evidence>
<dbReference type="InterPro" id="IPR003439">
    <property type="entry name" value="ABC_transporter-like_ATP-bd"/>
</dbReference>
<keyword evidence="5" id="KW-0547">Nucleotide-binding</keyword>
<dbReference type="PANTHER" id="PTHR24223">
    <property type="entry name" value="ATP-BINDING CASSETTE SUB-FAMILY C"/>
    <property type="match status" value="1"/>
</dbReference>
<evidence type="ECO:0000256" key="2">
    <source>
        <dbReference type="ARBA" id="ARBA00022448"/>
    </source>
</evidence>
<evidence type="ECO:0000256" key="5">
    <source>
        <dbReference type="ARBA" id="ARBA00022741"/>
    </source>
</evidence>
<name>A0A0A1T8K9_9HYPO</name>
<feature type="transmembrane region" description="Helical" evidence="9">
    <location>
        <begin position="200"/>
        <end position="217"/>
    </location>
</feature>
<accession>A0A0A1T8K9</accession>
<keyword evidence="6" id="KW-0067">ATP-binding</keyword>
<feature type="transmembrane region" description="Helical" evidence="9">
    <location>
        <begin position="1123"/>
        <end position="1148"/>
    </location>
</feature>